<reference evidence="1 2" key="1">
    <citation type="submission" date="2023-07" db="EMBL/GenBank/DDBJ databases">
        <authorList>
            <person name="Peeters C."/>
        </authorList>
    </citation>
    <scope>NUCLEOTIDE SEQUENCE [LARGE SCALE GENOMIC DNA]</scope>
    <source>
        <strain evidence="1 2">LMG 18101</strain>
    </source>
</reference>
<comment type="caution">
    <text evidence="1">The sequence shown here is derived from an EMBL/GenBank/DDBJ whole genome shotgun (WGS) entry which is preliminary data.</text>
</comment>
<evidence type="ECO:0000313" key="2">
    <source>
        <dbReference type="Proteomes" id="UP001189757"/>
    </source>
</evidence>
<organism evidence="1 2">
    <name type="scientific">Ralstonia flaminis</name>
    <dbReference type="NCBI Taxonomy" id="3058597"/>
    <lineage>
        <taxon>Bacteria</taxon>
        <taxon>Pseudomonadati</taxon>
        <taxon>Pseudomonadota</taxon>
        <taxon>Betaproteobacteria</taxon>
        <taxon>Burkholderiales</taxon>
        <taxon>Burkholderiaceae</taxon>
        <taxon>Ralstonia</taxon>
    </lineage>
</organism>
<sequence>MKINDLRRQNFLGEKDYLANLDWFDDGIKRARNILQTEELIPSARNSFLWRIYPKDLVDWYRPHASVVPDERPPRTPAGRPCPKEGWWFTPAATDSRRFFKQDEAMPEVKIRLWLNVLAVG</sequence>
<name>A0ABM9KCC1_9RALS</name>
<dbReference type="RefSeq" id="WP_316682473.1">
    <property type="nucleotide sequence ID" value="NZ_CATZLL010000017.1"/>
</dbReference>
<keyword evidence="2" id="KW-1185">Reference proteome</keyword>
<protein>
    <submittedName>
        <fullName evidence="1">Uncharacterized protein</fullName>
    </submittedName>
</protein>
<proteinExistence type="predicted"/>
<dbReference type="EMBL" id="CATZLL010000017">
    <property type="protein sequence ID" value="CAJ0820871.1"/>
    <property type="molecule type" value="Genomic_DNA"/>
</dbReference>
<dbReference type="Proteomes" id="UP001189757">
    <property type="component" value="Unassembled WGS sequence"/>
</dbReference>
<accession>A0ABM9KCC1</accession>
<evidence type="ECO:0000313" key="1">
    <source>
        <dbReference type="EMBL" id="CAJ0820871.1"/>
    </source>
</evidence>
<gene>
    <name evidence="1" type="ORF">LMG18101_04433</name>
</gene>